<organism evidence="2 3">
    <name type="scientific">Rhizobium johnstonii (strain DSM 114642 / LMG 32736 / 3841)</name>
    <name type="common">Rhizobium leguminosarum bv. viciae</name>
    <dbReference type="NCBI Taxonomy" id="216596"/>
    <lineage>
        <taxon>Bacteria</taxon>
        <taxon>Pseudomonadati</taxon>
        <taxon>Pseudomonadota</taxon>
        <taxon>Alphaproteobacteria</taxon>
        <taxon>Hyphomicrobiales</taxon>
        <taxon>Rhizobiaceae</taxon>
        <taxon>Rhizobium/Agrobacterium group</taxon>
        <taxon>Rhizobium</taxon>
        <taxon>Rhizobium johnstonii</taxon>
    </lineage>
</organism>
<gene>
    <name evidence="2" type="ordered locus">RL1875</name>
</gene>
<accession>Q1MI41</accession>
<keyword evidence="3" id="KW-1185">Reference proteome</keyword>
<protein>
    <submittedName>
        <fullName evidence="2">Transmembrane protein</fullName>
    </submittedName>
</protein>
<evidence type="ECO:0000313" key="2">
    <source>
        <dbReference type="EMBL" id="CAK07369.1"/>
    </source>
</evidence>
<proteinExistence type="predicted"/>
<dbReference type="EMBL" id="AM236080">
    <property type="protein sequence ID" value="CAK07369.1"/>
    <property type="molecule type" value="Genomic_DNA"/>
</dbReference>
<keyword evidence="1 2" id="KW-0812">Transmembrane</keyword>
<keyword evidence="1" id="KW-1133">Transmembrane helix</keyword>
<evidence type="ECO:0000313" key="3">
    <source>
        <dbReference type="Proteomes" id="UP000006575"/>
    </source>
</evidence>
<dbReference type="AlphaFoldDB" id="Q1MI41"/>
<evidence type="ECO:0000256" key="1">
    <source>
        <dbReference type="SAM" id="Phobius"/>
    </source>
</evidence>
<sequence length="146" mass="16482">MGASWSMRCRDPLAMTQTTVANISVYVFSRQADELGGQSIAMRFLEKPIGAHDVETHGAREGLPERAAEMVSRPCLASRRRRRHLPAILVSTSENKVCGHSLDRRNGRGYVGCCLACLFLFAHVRLLWMRSWRRVQKPICPAAFRL</sequence>
<keyword evidence="1" id="KW-0472">Membrane</keyword>
<feature type="transmembrane region" description="Helical" evidence="1">
    <location>
        <begin position="109"/>
        <end position="128"/>
    </location>
</feature>
<dbReference type="Proteomes" id="UP000006575">
    <property type="component" value="Chromosome"/>
</dbReference>
<reference evidence="2 3" key="1">
    <citation type="journal article" date="2006" name="Genome Biol.">
        <title>The genome of Rhizobium leguminosarum has recognizable core and accessory components.</title>
        <authorList>
            <person name="Young J.W."/>
            <person name="Crossman L.C."/>
            <person name="Johnston A.W.B."/>
            <person name="Thomson N.R."/>
            <person name="Ghazoui Z.F."/>
            <person name="Hull K.H."/>
            <person name="Wexler M."/>
            <person name="Curson A.R.J."/>
            <person name="Todd J.D."/>
            <person name="Poole P.S."/>
            <person name="Mauchline T.H."/>
            <person name="East A.K."/>
            <person name="Quail M.A."/>
            <person name="Churcher C."/>
            <person name="Arrowsmith C."/>
            <person name="Cherevach A."/>
            <person name="Chillingworth T."/>
            <person name="Clarke K."/>
            <person name="Cronin A."/>
            <person name="Davis P."/>
            <person name="Fraser A."/>
            <person name="Hance Z."/>
            <person name="Hauser H."/>
            <person name="Jagels K."/>
            <person name="Moule S."/>
            <person name="Mungall K."/>
            <person name="Norbertczak H."/>
            <person name="Rabbinowitsch E."/>
            <person name="Sanders M."/>
            <person name="Simmonds M."/>
            <person name="Whitehead S."/>
            <person name="Parkhill J."/>
        </authorList>
    </citation>
    <scope>NUCLEOTIDE SEQUENCE [LARGE SCALE GENOMIC DNA]</scope>
    <source>
        <strain evidence="3">DSM 114642 / LMG 32736 / 3841</strain>
    </source>
</reference>
<name>Q1MI41_RHIJ3</name>
<dbReference type="HOGENOM" id="CLU_1775920_0_0_5"/>
<dbReference type="KEGG" id="rle:RL1875"/>
<dbReference type="EnsemblBacteria" id="CAK07369">
    <property type="protein sequence ID" value="CAK07369"/>
    <property type="gene ID" value="RL1875"/>
</dbReference>